<dbReference type="InterPro" id="IPR024535">
    <property type="entry name" value="RHGA/B-epi-like_pectate_lyase"/>
</dbReference>
<organism evidence="2 3">
    <name type="scientific">Listeria booriae</name>
    <dbReference type="NCBI Taxonomy" id="1552123"/>
    <lineage>
        <taxon>Bacteria</taxon>
        <taxon>Bacillati</taxon>
        <taxon>Bacillota</taxon>
        <taxon>Bacilli</taxon>
        <taxon>Bacillales</taxon>
        <taxon>Listeriaceae</taxon>
        <taxon>Listeria</taxon>
    </lineage>
</organism>
<evidence type="ECO:0000313" key="2">
    <source>
        <dbReference type="EMBL" id="MBC1798041.1"/>
    </source>
</evidence>
<dbReference type="InterPro" id="IPR012334">
    <property type="entry name" value="Pectin_lyas_fold"/>
</dbReference>
<reference evidence="2 3" key="1">
    <citation type="submission" date="2020-03" db="EMBL/GenBank/DDBJ databases">
        <title>Soil Listeria distribution.</title>
        <authorList>
            <person name="Liao J."/>
            <person name="Wiedmann M."/>
        </authorList>
    </citation>
    <scope>NUCLEOTIDE SEQUENCE [LARGE SCALE GENOMIC DNA]</scope>
    <source>
        <strain evidence="2 3">FSL L7-0990</strain>
    </source>
</reference>
<accession>A0A842B525</accession>
<gene>
    <name evidence="2" type="ORF">HCA55_14995</name>
</gene>
<dbReference type="EMBL" id="JAARVD010000008">
    <property type="protein sequence ID" value="MBC1798041.1"/>
    <property type="molecule type" value="Genomic_DNA"/>
</dbReference>
<dbReference type="Proteomes" id="UP000548082">
    <property type="component" value="Unassembled WGS sequence"/>
</dbReference>
<dbReference type="AlphaFoldDB" id="A0A842B525"/>
<evidence type="ECO:0000313" key="3">
    <source>
        <dbReference type="Proteomes" id="UP000548082"/>
    </source>
</evidence>
<feature type="domain" description="Rhamnogalacturonase A/B/Epimerase-like pectate lyase" evidence="1">
    <location>
        <begin position="4"/>
        <end position="91"/>
    </location>
</feature>
<dbReference type="Pfam" id="PF12708">
    <property type="entry name" value="Pect-lyase_RHGA_epim"/>
    <property type="match status" value="1"/>
</dbReference>
<comment type="caution">
    <text evidence="2">The sequence shown here is derived from an EMBL/GenBank/DDBJ whole genome shotgun (WGS) entry which is preliminary data.</text>
</comment>
<proteinExistence type="predicted"/>
<dbReference type="SUPFAM" id="SSF51126">
    <property type="entry name" value="Pectin lyase-like"/>
    <property type="match status" value="1"/>
</dbReference>
<dbReference type="RefSeq" id="WP_185519974.1">
    <property type="nucleotide sequence ID" value="NZ_JAARVD010000008.1"/>
</dbReference>
<evidence type="ECO:0000259" key="1">
    <source>
        <dbReference type="Pfam" id="PF12708"/>
    </source>
</evidence>
<dbReference type="InterPro" id="IPR011050">
    <property type="entry name" value="Pectin_lyase_fold/virulence"/>
</dbReference>
<name>A0A842B525_9LIST</name>
<sequence>MDSIVNIDDFGAIGNGVHDDSEAINKAIQSLAKQKGGVLYIPAKTYAISKELYINVPGIYIRGASPYFSVLKILDDFSGRAAVVFEPDSFQLSKGVGVDAGLTIDCNNKMAHGLLGIRLYDQVSLRNVEIKNVHSEYSGFRFAQDKEGYNVIGQSLLLENCYAERATNIAVTPMYYFDRYQEVNLIGCKSFSSVPNSDTPQGDAFYLKDCKGISFTGCSAAFSQNAITLEAQTKNISGISIVGQTNEKIVNYALNTIAIANNTIENVTVLPLRNELSGGAFSLKSCTKATIYAMDMPVSIDSKSSQNIIFSTSPSKVSNLARGNTIFGLANFDVPGFSILDAFTINGFTSDPTFYLSDSTGQMKSRIEQKYSNLRFLIRESDGYKLKFALLKDNLNNASNIQLSYTVNNVVKTERVLLGAPDSGGTGFRQLIIPN</sequence>
<dbReference type="Gene3D" id="2.160.20.10">
    <property type="entry name" value="Single-stranded right-handed beta-helix, Pectin lyase-like"/>
    <property type="match status" value="1"/>
</dbReference>
<protein>
    <recommendedName>
        <fullName evidence="1">Rhamnogalacturonase A/B/Epimerase-like pectate lyase domain-containing protein</fullName>
    </recommendedName>
</protein>